<keyword evidence="2 6" id="KW-0288">FMN</keyword>
<comment type="similarity">
    <text evidence="5">Belongs to the NtaA/SnaA/DszA monooxygenase family.</text>
</comment>
<dbReference type="RefSeq" id="WP_091997545.1">
    <property type="nucleotide sequence ID" value="NZ_FMYQ01000011.1"/>
</dbReference>
<dbReference type="InterPro" id="IPR036661">
    <property type="entry name" value="Luciferase-like_sf"/>
</dbReference>
<dbReference type="PIRSF" id="PIRSF000337">
    <property type="entry name" value="NTA_MOA"/>
    <property type="match status" value="1"/>
</dbReference>
<evidence type="ECO:0000313" key="8">
    <source>
        <dbReference type="EMBL" id="SDC89362.1"/>
    </source>
</evidence>
<dbReference type="Gene3D" id="3.20.20.30">
    <property type="entry name" value="Luciferase-like domain"/>
    <property type="match status" value="1"/>
</dbReference>
<feature type="binding site" evidence="6">
    <location>
        <position position="104"/>
    </location>
    <ligand>
        <name>FMN</name>
        <dbReference type="ChEBI" id="CHEBI:58210"/>
    </ligand>
</feature>
<dbReference type="InterPro" id="IPR016215">
    <property type="entry name" value="NTA_MOA"/>
</dbReference>
<dbReference type="NCBIfam" id="TIGR03860">
    <property type="entry name" value="FMN_nitrolo"/>
    <property type="match status" value="1"/>
</dbReference>
<evidence type="ECO:0000313" key="9">
    <source>
        <dbReference type="Proteomes" id="UP000198908"/>
    </source>
</evidence>
<evidence type="ECO:0000256" key="4">
    <source>
        <dbReference type="ARBA" id="ARBA00023033"/>
    </source>
</evidence>
<keyword evidence="1 6" id="KW-0285">Flavoprotein</keyword>
<dbReference type="EMBL" id="FMYQ01000011">
    <property type="protein sequence ID" value="SDC89362.1"/>
    <property type="molecule type" value="Genomic_DNA"/>
</dbReference>
<keyword evidence="9" id="KW-1185">Reference proteome</keyword>
<dbReference type="AlphaFoldDB" id="A0A1G6QA28"/>
<dbReference type="Pfam" id="PF00296">
    <property type="entry name" value="Bac_luciferase"/>
    <property type="match status" value="1"/>
</dbReference>
<feature type="binding site" evidence="6">
    <location>
        <position position="154"/>
    </location>
    <ligand>
        <name>FMN</name>
        <dbReference type="ChEBI" id="CHEBI:58210"/>
    </ligand>
</feature>
<keyword evidence="3" id="KW-0560">Oxidoreductase</keyword>
<sequence>MARTPFHLAWFISRGFGPKAWRLPWGGPNPKGWTSPDLFVDLARALERAAFDYVMIEDSSNIPYTYQNSHDTYLRYAVDSPKLDPAVLASFLIQATRRLGVVTTMSTTEYHPFQLARLTNTLDHVSQGRAGWNIVTGSNDGGAQNFGLDRQYPHDQRYEMADEYVDLVIKLWESWDADAVVMDQHNEIFADPAKVRPVHFEGQYFRSRGPLGAPRSPQGRPVICQAGGSPRGRQFAARWAETVIGTARSVASMKAFRDDVRARAREAGRDPDSVKVLFLITPIIDESRENAEMRRRAQLADAEKHLDAHLASLSRTSGIDFSKFDLDEPLPELTSNGHQTLVAQYTGRTLREISGSGKMLSDVNLVGTAPDVAARLSEIVDEVGGDGFLLMDPDLTRRYIAEITDGLVPELQRLGVVRTQYEHERFRDNLLAF</sequence>
<evidence type="ECO:0000256" key="2">
    <source>
        <dbReference type="ARBA" id="ARBA00022643"/>
    </source>
</evidence>
<reference evidence="9" key="1">
    <citation type="submission" date="2016-09" db="EMBL/GenBank/DDBJ databases">
        <authorList>
            <person name="Varghese N."/>
            <person name="Submissions S."/>
        </authorList>
    </citation>
    <scope>NUCLEOTIDE SEQUENCE [LARGE SCALE GENOMIC DNA]</scope>
    <source>
        <strain evidence="9">TNe-862</strain>
    </source>
</reference>
<proteinExistence type="inferred from homology"/>
<evidence type="ECO:0000256" key="6">
    <source>
        <dbReference type="PIRSR" id="PIRSR000337-1"/>
    </source>
</evidence>
<accession>A0A1G6QA28</accession>
<feature type="domain" description="Luciferase-like" evidence="7">
    <location>
        <begin position="35"/>
        <end position="384"/>
    </location>
</feature>
<evidence type="ECO:0000256" key="1">
    <source>
        <dbReference type="ARBA" id="ARBA00022630"/>
    </source>
</evidence>
<feature type="binding site" evidence="6">
    <location>
        <position position="229"/>
    </location>
    <ligand>
        <name>FMN</name>
        <dbReference type="ChEBI" id="CHEBI:58210"/>
    </ligand>
</feature>
<dbReference type="STRING" id="416944.SAMN05421548_111145"/>
<dbReference type="CDD" id="cd01095">
    <property type="entry name" value="Nitrilotriacetate_monoxgenase"/>
    <property type="match status" value="1"/>
</dbReference>
<evidence type="ECO:0000259" key="7">
    <source>
        <dbReference type="Pfam" id="PF00296"/>
    </source>
</evidence>
<dbReference type="GO" id="GO:0004497">
    <property type="term" value="F:monooxygenase activity"/>
    <property type="evidence" value="ECO:0007669"/>
    <property type="project" value="UniProtKB-KW"/>
</dbReference>
<dbReference type="GO" id="GO:0016705">
    <property type="term" value="F:oxidoreductase activity, acting on paired donors, with incorporation or reduction of molecular oxygen"/>
    <property type="evidence" value="ECO:0007669"/>
    <property type="project" value="InterPro"/>
</dbReference>
<dbReference type="Proteomes" id="UP000198908">
    <property type="component" value="Unassembled WGS sequence"/>
</dbReference>
<dbReference type="InterPro" id="IPR011251">
    <property type="entry name" value="Luciferase-like_dom"/>
</dbReference>
<evidence type="ECO:0000256" key="3">
    <source>
        <dbReference type="ARBA" id="ARBA00023002"/>
    </source>
</evidence>
<dbReference type="PANTHER" id="PTHR30011:SF16">
    <property type="entry name" value="C2H2 FINGER DOMAIN TRANSCRIPTION FACTOR (EUROFUNG)-RELATED"/>
    <property type="match status" value="1"/>
</dbReference>
<protein>
    <submittedName>
        <fullName evidence="8">FMN-dependent oxidoreductase, nitrilotriacetate monooxygenase family</fullName>
    </submittedName>
</protein>
<dbReference type="InterPro" id="IPR051260">
    <property type="entry name" value="Diverse_substr_monoxygenases"/>
</dbReference>
<feature type="binding site" evidence="6">
    <location>
        <position position="158"/>
    </location>
    <ligand>
        <name>FMN</name>
        <dbReference type="ChEBI" id="CHEBI:58210"/>
    </ligand>
</feature>
<keyword evidence="4 8" id="KW-0503">Monooxygenase</keyword>
<gene>
    <name evidence="8" type="ORF">SAMN05421548_111145</name>
</gene>
<dbReference type="OrthoDB" id="8320141at2"/>
<dbReference type="PANTHER" id="PTHR30011">
    <property type="entry name" value="ALKANESULFONATE MONOOXYGENASE-RELATED"/>
    <property type="match status" value="1"/>
</dbReference>
<dbReference type="SUPFAM" id="SSF51679">
    <property type="entry name" value="Bacterial luciferase-like"/>
    <property type="match status" value="1"/>
</dbReference>
<evidence type="ECO:0000256" key="5">
    <source>
        <dbReference type="ARBA" id="ARBA00033748"/>
    </source>
</evidence>
<organism evidence="8 9">
    <name type="scientific">Paraburkholderia lycopersici</name>
    <dbReference type="NCBI Taxonomy" id="416944"/>
    <lineage>
        <taxon>Bacteria</taxon>
        <taxon>Pseudomonadati</taxon>
        <taxon>Pseudomonadota</taxon>
        <taxon>Betaproteobacteria</taxon>
        <taxon>Burkholderiales</taxon>
        <taxon>Burkholderiaceae</taxon>
        <taxon>Paraburkholderia</taxon>
    </lineage>
</organism>
<name>A0A1G6QA28_9BURK</name>
<feature type="binding site" evidence="6">
    <location>
        <position position="58"/>
    </location>
    <ligand>
        <name>FMN</name>
        <dbReference type="ChEBI" id="CHEBI:58210"/>
    </ligand>
</feature>